<accession>A0A4Y2NG19</accession>
<organism evidence="1 2">
    <name type="scientific">Araneus ventricosus</name>
    <name type="common">Orbweaver spider</name>
    <name type="synonym">Epeira ventricosa</name>
    <dbReference type="NCBI Taxonomy" id="182803"/>
    <lineage>
        <taxon>Eukaryota</taxon>
        <taxon>Metazoa</taxon>
        <taxon>Ecdysozoa</taxon>
        <taxon>Arthropoda</taxon>
        <taxon>Chelicerata</taxon>
        <taxon>Arachnida</taxon>
        <taxon>Araneae</taxon>
        <taxon>Araneomorphae</taxon>
        <taxon>Entelegynae</taxon>
        <taxon>Araneoidea</taxon>
        <taxon>Araneidae</taxon>
        <taxon>Araneus</taxon>
    </lineage>
</organism>
<protein>
    <submittedName>
        <fullName evidence="1">Uncharacterized protein</fullName>
    </submittedName>
</protein>
<sequence length="92" mass="10412">MILVVCEEYSEGITKRTSLLLGRGLRKALSNVSEGFQTRICEPGSHEIVSWSRSWEELNNNDIGSLEEYSEGIPREPSLRLRGLVPKYVECV</sequence>
<keyword evidence="2" id="KW-1185">Reference proteome</keyword>
<evidence type="ECO:0000313" key="1">
    <source>
        <dbReference type="EMBL" id="GBN37674.1"/>
    </source>
</evidence>
<comment type="caution">
    <text evidence="1">The sequence shown here is derived from an EMBL/GenBank/DDBJ whole genome shotgun (WGS) entry which is preliminary data.</text>
</comment>
<evidence type="ECO:0000313" key="2">
    <source>
        <dbReference type="Proteomes" id="UP000499080"/>
    </source>
</evidence>
<gene>
    <name evidence="1" type="ORF">AVEN_77484_1</name>
</gene>
<dbReference type="EMBL" id="BGPR01009053">
    <property type="protein sequence ID" value="GBN37674.1"/>
    <property type="molecule type" value="Genomic_DNA"/>
</dbReference>
<dbReference type="Proteomes" id="UP000499080">
    <property type="component" value="Unassembled WGS sequence"/>
</dbReference>
<reference evidence="1 2" key="1">
    <citation type="journal article" date="2019" name="Sci. Rep.">
        <title>Orb-weaving spider Araneus ventricosus genome elucidates the spidroin gene catalogue.</title>
        <authorList>
            <person name="Kono N."/>
            <person name="Nakamura H."/>
            <person name="Ohtoshi R."/>
            <person name="Moran D.A.P."/>
            <person name="Shinohara A."/>
            <person name="Yoshida Y."/>
            <person name="Fujiwara M."/>
            <person name="Mori M."/>
            <person name="Tomita M."/>
            <person name="Arakawa K."/>
        </authorList>
    </citation>
    <scope>NUCLEOTIDE SEQUENCE [LARGE SCALE GENOMIC DNA]</scope>
</reference>
<name>A0A4Y2NG19_ARAVE</name>
<proteinExistence type="predicted"/>
<dbReference type="AlphaFoldDB" id="A0A4Y2NG19"/>